<evidence type="ECO:0000313" key="1">
    <source>
        <dbReference type="EMBL" id="AYC29588.1"/>
    </source>
</evidence>
<evidence type="ECO:0000313" key="2">
    <source>
        <dbReference type="Proteomes" id="UP000265725"/>
    </source>
</evidence>
<name>A0A385YV70_9BACL</name>
<accession>A0A385YV70</accession>
<dbReference type="KEGG" id="paek:D3873_06705"/>
<reference evidence="2" key="1">
    <citation type="submission" date="2018-09" db="EMBL/GenBank/DDBJ databases">
        <authorList>
            <person name="Zhu H."/>
        </authorList>
    </citation>
    <scope>NUCLEOTIDE SEQUENCE [LARGE SCALE GENOMIC DNA]</scope>
    <source>
        <strain evidence="2">K2R23-3</strain>
    </source>
</reference>
<dbReference type="AlphaFoldDB" id="A0A385YV70"/>
<dbReference type="EMBL" id="CP032418">
    <property type="protein sequence ID" value="AYC29588.1"/>
    <property type="molecule type" value="Genomic_DNA"/>
</dbReference>
<dbReference type="Proteomes" id="UP000265725">
    <property type="component" value="Chromosome"/>
</dbReference>
<gene>
    <name evidence="1" type="ORF">D3873_06705</name>
</gene>
<keyword evidence="2" id="KW-1185">Reference proteome</keyword>
<dbReference type="RefSeq" id="WP_119883327.1">
    <property type="nucleotide sequence ID" value="NZ_CP032418.1"/>
</dbReference>
<organism evidence="1 2">
    <name type="scientific">Paenisporosarcina cavernae</name>
    <dbReference type="NCBI Taxonomy" id="2320858"/>
    <lineage>
        <taxon>Bacteria</taxon>
        <taxon>Bacillati</taxon>
        <taxon>Bacillota</taxon>
        <taxon>Bacilli</taxon>
        <taxon>Bacillales</taxon>
        <taxon>Caryophanaceae</taxon>
        <taxon>Paenisporosarcina</taxon>
    </lineage>
</organism>
<protein>
    <submittedName>
        <fullName evidence="1">Uncharacterized protein</fullName>
    </submittedName>
</protein>
<dbReference type="OrthoDB" id="2738952at2"/>
<sequence>MKIVGLAIVILLISTMIRMDLVEGTISLANFEESSQCEESHSPVDYVVVKVEEEDSIESLLGIYSDSQLSFPEKVQAFYVLNPVYKKQEILPGELVKIPVTSLIPTTCTK</sequence>
<proteinExistence type="predicted"/>